<dbReference type="Proteomes" id="UP001187343">
    <property type="component" value="Unassembled WGS sequence"/>
</dbReference>
<dbReference type="EMBL" id="JAUYZG010000023">
    <property type="protein sequence ID" value="KAK2871089.1"/>
    <property type="molecule type" value="Genomic_DNA"/>
</dbReference>
<evidence type="ECO:0000313" key="1">
    <source>
        <dbReference type="EMBL" id="KAK2871089.1"/>
    </source>
</evidence>
<proteinExistence type="predicted"/>
<evidence type="ECO:0000313" key="2">
    <source>
        <dbReference type="Proteomes" id="UP001187343"/>
    </source>
</evidence>
<dbReference type="AlphaFoldDB" id="A0AA88TL24"/>
<protein>
    <submittedName>
        <fullName evidence="1">Uncharacterized protein</fullName>
    </submittedName>
</protein>
<sequence length="99" mass="10634">MIKKGILGLSVHLKQNLSGTWVHTPNGTSIGSTSVLVQRVKVERRRGQPGQCRSPLPLQSESAHRPACLPVCSCARPAEVRELSRNGGGNWIQPGVTAE</sequence>
<keyword evidence="2" id="KW-1185">Reference proteome</keyword>
<reference evidence="1" key="1">
    <citation type="submission" date="2023-08" db="EMBL/GenBank/DDBJ databases">
        <title>Chromosome-level Genome Assembly of mud carp (Cirrhinus molitorella).</title>
        <authorList>
            <person name="Liu H."/>
        </authorList>
    </citation>
    <scope>NUCLEOTIDE SEQUENCE</scope>
    <source>
        <strain evidence="1">Prfri</strain>
        <tissue evidence="1">Muscle</tissue>
    </source>
</reference>
<comment type="caution">
    <text evidence="1">The sequence shown here is derived from an EMBL/GenBank/DDBJ whole genome shotgun (WGS) entry which is preliminary data.</text>
</comment>
<name>A0AA88TL24_9TELE</name>
<gene>
    <name evidence="1" type="ORF">Q8A67_023616</name>
</gene>
<organism evidence="1 2">
    <name type="scientific">Cirrhinus molitorella</name>
    <name type="common">mud carp</name>
    <dbReference type="NCBI Taxonomy" id="172907"/>
    <lineage>
        <taxon>Eukaryota</taxon>
        <taxon>Metazoa</taxon>
        <taxon>Chordata</taxon>
        <taxon>Craniata</taxon>
        <taxon>Vertebrata</taxon>
        <taxon>Euteleostomi</taxon>
        <taxon>Actinopterygii</taxon>
        <taxon>Neopterygii</taxon>
        <taxon>Teleostei</taxon>
        <taxon>Ostariophysi</taxon>
        <taxon>Cypriniformes</taxon>
        <taxon>Cyprinidae</taxon>
        <taxon>Labeoninae</taxon>
        <taxon>Labeonini</taxon>
        <taxon>Cirrhinus</taxon>
    </lineage>
</organism>
<accession>A0AA88TL24</accession>